<keyword evidence="5" id="KW-0804">Transcription</keyword>
<dbReference type="Gene3D" id="1.20.5.170">
    <property type="match status" value="1"/>
</dbReference>
<evidence type="ECO:0000313" key="9">
    <source>
        <dbReference type="EMBL" id="CAH0100180.1"/>
    </source>
</evidence>
<dbReference type="GO" id="GO:0005634">
    <property type="term" value="C:nucleus"/>
    <property type="evidence" value="ECO:0007669"/>
    <property type="project" value="UniProtKB-SubCell"/>
</dbReference>
<keyword evidence="10" id="KW-1185">Reference proteome</keyword>
<dbReference type="SMART" id="SM00338">
    <property type="entry name" value="BRLZ"/>
    <property type="match status" value="1"/>
</dbReference>
<feature type="compositionally biased region" description="Polar residues" evidence="7">
    <location>
        <begin position="177"/>
        <end position="206"/>
    </location>
</feature>
<organism evidence="9 10">
    <name type="scientific">Daphnia galeata</name>
    <dbReference type="NCBI Taxonomy" id="27404"/>
    <lineage>
        <taxon>Eukaryota</taxon>
        <taxon>Metazoa</taxon>
        <taxon>Ecdysozoa</taxon>
        <taxon>Arthropoda</taxon>
        <taxon>Crustacea</taxon>
        <taxon>Branchiopoda</taxon>
        <taxon>Diplostraca</taxon>
        <taxon>Cladocera</taxon>
        <taxon>Anomopoda</taxon>
        <taxon>Daphniidae</taxon>
        <taxon>Daphnia</taxon>
    </lineage>
</organism>
<evidence type="ECO:0000256" key="2">
    <source>
        <dbReference type="ARBA" id="ARBA00006951"/>
    </source>
</evidence>
<keyword evidence="6" id="KW-0539">Nucleus</keyword>
<dbReference type="Proteomes" id="UP000789390">
    <property type="component" value="Unassembled WGS sequence"/>
</dbReference>
<evidence type="ECO:0000259" key="8">
    <source>
        <dbReference type="PROSITE" id="PS50217"/>
    </source>
</evidence>
<proteinExistence type="inferred from homology"/>
<keyword evidence="4" id="KW-0238">DNA-binding</keyword>
<dbReference type="Pfam" id="PF07716">
    <property type="entry name" value="bZIP_2"/>
    <property type="match status" value="1"/>
</dbReference>
<dbReference type="SUPFAM" id="SSF57959">
    <property type="entry name" value="Leucine zipper domain"/>
    <property type="match status" value="1"/>
</dbReference>
<evidence type="ECO:0000256" key="1">
    <source>
        <dbReference type="ARBA" id="ARBA00004123"/>
    </source>
</evidence>
<evidence type="ECO:0000256" key="3">
    <source>
        <dbReference type="ARBA" id="ARBA00023015"/>
    </source>
</evidence>
<evidence type="ECO:0000313" key="10">
    <source>
        <dbReference type="Proteomes" id="UP000789390"/>
    </source>
</evidence>
<protein>
    <recommendedName>
        <fullName evidence="8">BZIP domain-containing protein</fullName>
    </recommendedName>
</protein>
<accession>A0A8J2WBM3</accession>
<dbReference type="PANTHER" id="PTHR23334:SF69">
    <property type="entry name" value="CCAAT_ENHANCER-BINDING PROTEIN GAMMA"/>
    <property type="match status" value="1"/>
</dbReference>
<gene>
    <name evidence="9" type="ORF">DGAL_LOCUS2371</name>
</gene>
<evidence type="ECO:0000256" key="6">
    <source>
        <dbReference type="ARBA" id="ARBA00023242"/>
    </source>
</evidence>
<comment type="similarity">
    <text evidence="2">Belongs to the bZIP family. C/EBP subfamily.</text>
</comment>
<feature type="region of interest" description="Disordered" evidence="7">
    <location>
        <begin position="162"/>
        <end position="206"/>
    </location>
</feature>
<feature type="domain" description="BZIP" evidence="8">
    <location>
        <begin position="44"/>
        <end position="107"/>
    </location>
</feature>
<dbReference type="InterPro" id="IPR046347">
    <property type="entry name" value="bZIP_sf"/>
</dbReference>
<feature type="compositionally biased region" description="Acidic residues" evidence="7">
    <location>
        <begin position="163"/>
        <end position="175"/>
    </location>
</feature>
<dbReference type="InterPro" id="IPR004827">
    <property type="entry name" value="bZIP"/>
</dbReference>
<feature type="compositionally biased region" description="Polar residues" evidence="7">
    <location>
        <begin position="1"/>
        <end position="39"/>
    </location>
</feature>
<dbReference type="OrthoDB" id="10039716at2759"/>
<feature type="compositionally biased region" description="Basic and acidic residues" evidence="7">
    <location>
        <begin position="40"/>
        <end position="59"/>
    </location>
</feature>
<dbReference type="AlphaFoldDB" id="A0A8J2WBM3"/>
<dbReference type="PANTHER" id="PTHR23334">
    <property type="entry name" value="CCAAT/ENHANCER BINDING PROTEIN"/>
    <property type="match status" value="1"/>
</dbReference>
<comment type="subcellular location">
    <subcellularLocation>
        <location evidence="1">Nucleus</location>
    </subcellularLocation>
</comment>
<feature type="region of interest" description="Disordered" evidence="7">
    <location>
        <begin position="130"/>
        <end position="150"/>
    </location>
</feature>
<name>A0A8J2WBM3_9CRUS</name>
<evidence type="ECO:0000256" key="5">
    <source>
        <dbReference type="ARBA" id="ARBA00023163"/>
    </source>
</evidence>
<feature type="region of interest" description="Disordered" evidence="7">
    <location>
        <begin position="1"/>
        <end position="69"/>
    </location>
</feature>
<reference evidence="9" key="1">
    <citation type="submission" date="2021-11" db="EMBL/GenBank/DDBJ databases">
        <authorList>
            <person name="Schell T."/>
        </authorList>
    </citation>
    <scope>NUCLEOTIDE SEQUENCE</scope>
    <source>
        <strain evidence="9">M5</strain>
    </source>
</reference>
<dbReference type="InterPro" id="IPR031106">
    <property type="entry name" value="C/EBP"/>
</dbReference>
<evidence type="ECO:0000256" key="4">
    <source>
        <dbReference type="ARBA" id="ARBA00023125"/>
    </source>
</evidence>
<sequence>MVPNSEDSNGATSSTEQTTLKSPKTSNKGKMTPNKSSANVEKDTEEYRKLRDRNNEAVKKSRTRTKLRTQSTLDKVEKLRGENTKLEDRIEGLKKELELLKELFVSHAGTKSMKRLTEVDLDVLLAEAAPSSKKSKKATTPYTGRSREEIEKEVLALLGQETIESDIEAEDDDGEPQPSTSHDMDQTTMSEQEQSMMDHTTMSEQEQSMMDSANMSEQEQSMMEDQTGVNNTIECVDLVDDNEAEQILTVVPANENEAEQILTVVPSDVDGEITETYTIVDDGTGGPHIWTTEDGESVVVTIEQDEEGTLVASTVQQQDLSDIIQGEILMLE</sequence>
<keyword evidence="3" id="KW-0805">Transcription regulation</keyword>
<comment type="caution">
    <text evidence="9">The sequence shown here is derived from an EMBL/GenBank/DDBJ whole genome shotgun (WGS) entry which is preliminary data.</text>
</comment>
<dbReference type="GO" id="GO:0000981">
    <property type="term" value="F:DNA-binding transcription factor activity, RNA polymerase II-specific"/>
    <property type="evidence" value="ECO:0007669"/>
    <property type="project" value="TreeGrafter"/>
</dbReference>
<dbReference type="EMBL" id="CAKKLH010000033">
    <property type="protein sequence ID" value="CAH0100180.1"/>
    <property type="molecule type" value="Genomic_DNA"/>
</dbReference>
<evidence type="ECO:0000256" key="7">
    <source>
        <dbReference type="SAM" id="MobiDB-lite"/>
    </source>
</evidence>
<dbReference type="GO" id="GO:0000978">
    <property type="term" value="F:RNA polymerase II cis-regulatory region sequence-specific DNA binding"/>
    <property type="evidence" value="ECO:0007669"/>
    <property type="project" value="TreeGrafter"/>
</dbReference>
<dbReference type="PROSITE" id="PS50217">
    <property type="entry name" value="BZIP"/>
    <property type="match status" value="1"/>
</dbReference>
<dbReference type="GO" id="GO:0006351">
    <property type="term" value="P:DNA-templated transcription"/>
    <property type="evidence" value="ECO:0007669"/>
    <property type="project" value="InterPro"/>
</dbReference>